<dbReference type="GO" id="GO:0003700">
    <property type="term" value="F:DNA-binding transcription factor activity"/>
    <property type="evidence" value="ECO:0007669"/>
    <property type="project" value="TreeGrafter"/>
</dbReference>
<dbReference type="CDD" id="cd00038">
    <property type="entry name" value="CAP_ED"/>
    <property type="match status" value="1"/>
</dbReference>
<dbReference type="AlphaFoldDB" id="A0A5B8FJW7"/>
<dbReference type="InterPro" id="IPR014710">
    <property type="entry name" value="RmlC-like_jellyroll"/>
</dbReference>
<evidence type="ECO:0000256" key="2">
    <source>
        <dbReference type="ARBA" id="ARBA00023125"/>
    </source>
</evidence>
<dbReference type="Proteomes" id="UP000305888">
    <property type="component" value="Plasmid pD4M1F"/>
</dbReference>
<dbReference type="PANTHER" id="PTHR24567:SF74">
    <property type="entry name" value="HTH-TYPE TRANSCRIPTIONAL REGULATOR ARCR"/>
    <property type="match status" value="1"/>
</dbReference>
<name>A0A5B8FJW7_9RHOB</name>
<evidence type="ECO:0000313" key="6">
    <source>
        <dbReference type="Proteomes" id="UP000305888"/>
    </source>
</evidence>
<gene>
    <name evidence="5" type="ORF">FDP22_24170</name>
</gene>
<evidence type="ECO:0000256" key="3">
    <source>
        <dbReference type="ARBA" id="ARBA00023163"/>
    </source>
</evidence>
<keyword evidence="2" id="KW-0238">DNA-binding</keyword>
<evidence type="ECO:0000259" key="4">
    <source>
        <dbReference type="PROSITE" id="PS50042"/>
    </source>
</evidence>
<dbReference type="OrthoDB" id="7772718at2"/>
<dbReference type="GO" id="GO:0005829">
    <property type="term" value="C:cytosol"/>
    <property type="evidence" value="ECO:0007669"/>
    <property type="project" value="TreeGrafter"/>
</dbReference>
<dbReference type="SUPFAM" id="SSF46785">
    <property type="entry name" value="Winged helix' DNA-binding domain"/>
    <property type="match status" value="1"/>
</dbReference>
<dbReference type="SMART" id="SM00100">
    <property type="entry name" value="cNMP"/>
    <property type="match status" value="1"/>
</dbReference>
<accession>A0A5B8FJW7</accession>
<evidence type="ECO:0000256" key="1">
    <source>
        <dbReference type="ARBA" id="ARBA00023015"/>
    </source>
</evidence>
<dbReference type="EMBL" id="CP040824">
    <property type="protein sequence ID" value="QDL94957.1"/>
    <property type="molecule type" value="Genomic_DNA"/>
</dbReference>
<dbReference type="InterPro" id="IPR036388">
    <property type="entry name" value="WH-like_DNA-bd_sf"/>
</dbReference>
<dbReference type="InterPro" id="IPR036390">
    <property type="entry name" value="WH_DNA-bd_sf"/>
</dbReference>
<dbReference type="RefSeq" id="WP_138578972.1">
    <property type="nucleotide sequence ID" value="NZ_CP040824.1"/>
</dbReference>
<dbReference type="Gene3D" id="2.60.120.10">
    <property type="entry name" value="Jelly Rolls"/>
    <property type="match status" value="1"/>
</dbReference>
<dbReference type="GO" id="GO:0003677">
    <property type="term" value="F:DNA binding"/>
    <property type="evidence" value="ECO:0007669"/>
    <property type="project" value="UniProtKB-KW"/>
</dbReference>
<keyword evidence="5" id="KW-0614">Plasmid</keyword>
<reference evidence="5 6" key="1">
    <citation type="submission" date="2019-06" db="EMBL/GenBank/DDBJ databases">
        <title>Genome sequence of Rhodobacteraceae bacterium D4M1.</title>
        <authorList>
            <person name="Cao J."/>
        </authorList>
    </citation>
    <scope>NUCLEOTIDE SEQUENCE [LARGE SCALE GENOMIC DNA]</scope>
    <source>
        <strain evidence="5 6">D4M1</strain>
        <plasmid evidence="6">pd4m1f</plasmid>
    </source>
</reference>
<keyword evidence="1" id="KW-0805">Transcription regulation</keyword>
<dbReference type="KEGG" id="ppru:FDP22_24170"/>
<dbReference type="InterPro" id="IPR050397">
    <property type="entry name" value="Env_Response_Regulators"/>
</dbReference>
<geneLocation type="plasmid" evidence="6">
    <name>pd4m1f</name>
</geneLocation>
<dbReference type="InterPro" id="IPR000595">
    <property type="entry name" value="cNMP-bd_dom"/>
</dbReference>
<keyword evidence="6" id="KW-1185">Reference proteome</keyword>
<dbReference type="PANTHER" id="PTHR24567">
    <property type="entry name" value="CRP FAMILY TRANSCRIPTIONAL REGULATORY PROTEIN"/>
    <property type="match status" value="1"/>
</dbReference>
<proteinExistence type="predicted"/>
<dbReference type="PROSITE" id="PS50042">
    <property type="entry name" value="CNMP_BINDING_3"/>
    <property type="match status" value="1"/>
</dbReference>
<feature type="domain" description="Cyclic nucleotide-binding" evidence="4">
    <location>
        <begin position="18"/>
        <end position="121"/>
    </location>
</feature>
<sequence>MTMRDLDAALAFAATRGWFSTLAADTREKLSGIARLQRFAAREIVFSFGDPADGVFGLVEGSFEITIPRADGLGISAYRADPGHWIGDPVRFDGQTRLVTLIAAGPARALFLPDPDLRALLADDPDLLGEFCRLNHLNTALALRLLANLVSPPSEARIALHLLMQDEARAPGARDIGLSQGRLAEGVALSAPTVERVLRRMQEKGMIDLCCGRIRILDRDALRALSGR</sequence>
<organism evidence="5 6">
    <name type="scientific">Paroceanicella profunda</name>
    <dbReference type="NCBI Taxonomy" id="2579971"/>
    <lineage>
        <taxon>Bacteria</taxon>
        <taxon>Pseudomonadati</taxon>
        <taxon>Pseudomonadota</taxon>
        <taxon>Alphaproteobacteria</taxon>
        <taxon>Rhodobacterales</taxon>
        <taxon>Paracoccaceae</taxon>
        <taxon>Paroceanicella</taxon>
    </lineage>
</organism>
<dbReference type="InterPro" id="IPR012318">
    <property type="entry name" value="HTH_CRP"/>
</dbReference>
<dbReference type="InterPro" id="IPR018490">
    <property type="entry name" value="cNMP-bd_dom_sf"/>
</dbReference>
<dbReference type="Pfam" id="PF13545">
    <property type="entry name" value="HTH_Crp_2"/>
    <property type="match status" value="1"/>
</dbReference>
<keyword evidence="3" id="KW-0804">Transcription</keyword>
<protein>
    <submittedName>
        <fullName evidence="5">Crp/Fnr family transcriptional regulator</fullName>
    </submittedName>
</protein>
<dbReference type="Gene3D" id="1.10.10.10">
    <property type="entry name" value="Winged helix-like DNA-binding domain superfamily/Winged helix DNA-binding domain"/>
    <property type="match status" value="1"/>
</dbReference>
<dbReference type="SUPFAM" id="SSF51206">
    <property type="entry name" value="cAMP-binding domain-like"/>
    <property type="match status" value="1"/>
</dbReference>
<evidence type="ECO:0000313" key="5">
    <source>
        <dbReference type="EMBL" id="QDL94957.1"/>
    </source>
</evidence>
<dbReference type="Pfam" id="PF00027">
    <property type="entry name" value="cNMP_binding"/>
    <property type="match status" value="1"/>
</dbReference>